<proteinExistence type="predicted"/>
<reference evidence="1" key="1">
    <citation type="submission" date="2023-03" db="UniProtKB">
        <authorList>
            <consortium name="EnsemblPlants"/>
        </authorList>
    </citation>
    <scope>IDENTIFICATION</scope>
</reference>
<protein>
    <submittedName>
        <fullName evidence="1">Uncharacterized protein</fullName>
    </submittedName>
</protein>
<evidence type="ECO:0000313" key="1">
    <source>
        <dbReference type="EnsemblPlants" id="MELO3C034167.2.1"/>
    </source>
</evidence>
<accession>A0A9I9EIE8</accession>
<dbReference type="Gramene" id="MELO3C034167.2.1">
    <property type="protein sequence ID" value="MELO3C034167.2.1"/>
    <property type="gene ID" value="MELO3C034167.2"/>
</dbReference>
<organism evidence="1">
    <name type="scientific">Cucumis melo</name>
    <name type="common">Muskmelon</name>
    <dbReference type="NCBI Taxonomy" id="3656"/>
    <lineage>
        <taxon>Eukaryota</taxon>
        <taxon>Viridiplantae</taxon>
        <taxon>Streptophyta</taxon>
        <taxon>Embryophyta</taxon>
        <taxon>Tracheophyta</taxon>
        <taxon>Spermatophyta</taxon>
        <taxon>Magnoliopsida</taxon>
        <taxon>eudicotyledons</taxon>
        <taxon>Gunneridae</taxon>
        <taxon>Pentapetalae</taxon>
        <taxon>rosids</taxon>
        <taxon>fabids</taxon>
        <taxon>Cucurbitales</taxon>
        <taxon>Cucurbitaceae</taxon>
        <taxon>Benincaseae</taxon>
        <taxon>Cucumis</taxon>
    </lineage>
</organism>
<dbReference type="EnsemblPlants" id="MELO3C034167.2.1">
    <property type="protein sequence ID" value="MELO3C034167.2.1"/>
    <property type="gene ID" value="MELO3C034167.2"/>
</dbReference>
<sequence length="159" mass="18050">MEEFQTKCKKFQVLSMEFCLLSQHVDRRSLFGTLYLPAATDTTAITHVLVKRNGVGRFPDNRFCESEACTFYRGRIGWLIMWFGFLAETGAFGAVQIPETSESCLLTSIYPVNRWTHKGVPYIWASTLLFLSSESNIYITRPIMPFLASLSLLYGPLTA</sequence>
<name>A0A9I9EIE8_CUCME</name>
<dbReference type="AlphaFoldDB" id="A0A9I9EIE8"/>